<organism evidence="1 2">
    <name type="scientific">Dermacentor silvarum</name>
    <name type="common">Tick</name>
    <dbReference type="NCBI Taxonomy" id="543639"/>
    <lineage>
        <taxon>Eukaryota</taxon>
        <taxon>Metazoa</taxon>
        <taxon>Ecdysozoa</taxon>
        <taxon>Arthropoda</taxon>
        <taxon>Chelicerata</taxon>
        <taxon>Arachnida</taxon>
        <taxon>Acari</taxon>
        <taxon>Parasitiformes</taxon>
        <taxon>Ixodida</taxon>
        <taxon>Ixodoidea</taxon>
        <taxon>Ixodidae</taxon>
        <taxon>Rhipicephalinae</taxon>
        <taxon>Dermacentor</taxon>
    </lineage>
</organism>
<sequence length="628" mass="68634">MTSGAKYASYQATSPSRSILDGFATSCDARPIIQENVYVILGHGRFQRMVLSCAVLCLTVLLLHAFAYRLIGRPVQHWCRPPKELLHMPVQEWKNVAIPVLDDGRLSECTVYDPPMPVENGSERRVLSCDQWEYAGERQRDSIVSTWDLVCGRQWLYALSSSTYMMGAMVFVPLAGIMSDRQGRRPAILACSITMLLASLAVAASQVFPIFLVTRSLVAATSSATNLLVFIVLYEVTDNEHRALYSLLATSVGMVVATPLISIVSMANPRWSLSHAFLVTATAMAAAWCYIIDESPVWLVDTHRVRLAERVILYVASHNGIDPAKAKTTFKALRQQLEKRETTTPTITSGSRSVSMLSPRAASVLVSWFGASFTFYGTGLRETALDGLWAVAAVTLQVMLLVAAYNGITKWGQRVTLSMVLALLCVSNACRTAVHHLNLAFPWTILARLVVDSSAAVAMVVNYSYTAEVFPTSIRSMGLCVSYSVGRAGALLATFLNWMLSDAVLVFDSVMTLLVFAGGIVTLWLPEIFVQKKQVPSQEPAAMTQEQRKEALKASLGQGTDVGVVRKAKHRKSYCKPDHGVVSPLPMADWRLCALSFSSPDTAEQSKHDKGVISSRAVSPPSPGPTSR</sequence>
<reference evidence="1" key="1">
    <citation type="submission" date="2020-05" db="EMBL/GenBank/DDBJ databases">
        <title>Large-scale comparative analyses of tick genomes elucidate their genetic diversity and vector capacities.</title>
        <authorList>
            <person name="Jia N."/>
            <person name="Wang J."/>
            <person name="Shi W."/>
            <person name="Du L."/>
            <person name="Sun Y."/>
            <person name="Zhan W."/>
            <person name="Jiang J."/>
            <person name="Wang Q."/>
            <person name="Zhang B."/>
            <person name="Ji P."/>
            <person name="Sakyi L.B."/>
            <person name="Cui X."/>
            <person name="Yuan T."/>
            <person name="Jiang B."/>
            <person name="Yang W."/>
            <person name="Lam T.T.-Y."/>
            <person name="Chang Q."/>
            <person name="Ding S."/>
            <person name="Wang X."/>
            <person name="Zhu J."/>
            <person name="Ruan X."/>
            <person name="Zhao L."/>
            <person name="Wei J."/>
            <person name="Que T."/>
            <person name="Du C."/>
            <person name="Cheng J."/>
            <person name="Dai P."/>
            <person name="Han X."/>
            <person name="Huang E."/>
            <person name="Gao Y."/>
            <person name="Liu J."/>
            <person name="Shao H."/>
            <person name="Ye R."/>
            <person name="Li L."/>
            <person name="Wei W."/>
            <person name="Wang X."/>
            <person name="Wang C."/>
            <person name="Yang T."/>
            <person name="Huo Q."/>
            <person name="Li W."/>
            <person name="Guo W."/>
            <person name="Chen H."/>
            <person name="Zhou L."/>
            <person name="Ni X."/>
            <person name="Tian J."/>
            <person name="Zhou Y."/>
            <person name="Sheng Y."/>
            <person name="Liu T."/>
            <person name="Pan Y."/>
            <person name="Xia L."/>
            <person name="Li J."/>
            <person name="Zhao F."/>
            <person name="Cao W."/>
        </authorList>
    </citation>
    <scope>NUCLEOTIDE SEQUENCE</scope>
    <source>
        <strain evidence="1">Dsil-2018</strain>
    </source>
</reference>
<comment type="caution">
    <text evidence="1">The sequence shown here is derived from an EMBL/GenBank/DDBJ whole genome shotgun (WGS) entry which is preliminary data.</text>
</comment>
<name>A0ACB8D4D8_DERSI</name>
<protein>
    <submittedName>
        <fullName evidence="1">Uncharacterized protein</fullName>
    </submittedName>
</protein>
<evidence type="ECO:0000313" key="2">
    <source>
        <dbReference type="Proteomes" id="UP000821865"/>
    </source>
</evidence>
<evidence type="ECO:0000313" key="1">
    <source>
        <dbReference type="EMBL" id="KAH7959385.1"/>
    </source>
</evidence>
<dbReference type="Proteomes" id="UP000821865">
    <property type="component" value="Chromosome 3"/>
</dbReference>
<proteinExistence type="predicted"/>
<accession>A0ACB8D4D8</accession>
<gene>
    <name evidence="1" type="ORF">HPB49_010736</name>
</gene>
<dbReference type="EMBL" id="CM023472">
    <property type="protein sequence ID" value="KAH7959385.1"/>
    <property type="molecule type" value="Genomic_DNA"/>
</dbReference>
<keyword evidence="2" id="KW-1185">Reference proteome</keyword>